<proteinExistence type="predicted"/>
<sequence length="56" mass="6287">MSKPVTRFSIRSCSFHWGKAHAVLLWTFPSVPVTDRNVRMSVSFACFDDARGIGIT</sequence>
<evidence type="ECO:0000313" key="1">
    <source>
        <dbReference type="EMBL" id="CUG89883.1"/>
    </source>
</evidence>
<gene>
    <name evidence="1" type="ORF">BSAL_23895</name>
</gene>
<reference evidence="2" key="1">
    <citation type="submission" date="2015-09" db="EMBL/GenBank/DDBJ databases">
        <authorList>
            <consortium name="Pathogen Informatics"/>
        </authorList>
    </citation>
    <scope>NUCLEOTIDE SEQUENCE [LARGE SCALE GENOMIC DNA]</scope>
    <source>
        <strain evidence="2">Lake Konstanz</strain>
    </source>
</reference>
<dbReference type="AlphaFoldDB" id="A0A0S4JIJ7"/>
<organism evidence="1 2">
    <name type="scientific">Bodo saltans</name>
    <name type="common">Flagellated protozoan</name>
    <dbReference type="NCBI Taxonomy" id="75058"/>
    <lineage>
        <taxon>Eukaryota</taxon>
        <taxon>Discoba</taxon>
        <taxon>Euglenozoa</taxon>
        <taxon>Kinetoplastea</taxon>
        <taxon>Metakinetoplastina</taxon>
        <taxon>Eubodonida</taxon>
        <taxon>Bodonidae</taxon>
        <taxon>Bodo</taxon>
    </lineage>
</organism>
<name>A0A0S4JIJ7_BODSA</name>
<protein>
    <submittedName>
        <fullName evidence="1">Uncharacterized protein</fullName>
    </submittedName>
</protein>
<accession>A0A0S4JIJ7</accession>
<dbReference type="Proteomes" id="UP000051952">
    <property type="component" value="Unassembled WGS sequence"/>
</dbReference>
<evidence type="ECO:0000313" key="2">
    <source>
        <dbReference type="Proteomes" id="UP000051952"/>
    </source>
</evidence>
<dbReference type="EMBL" id="CYKH01001775">
    <property type="protein sequence ID" value="CUG89883.1"/>
    <property type="molecule type" value="Genomic_DNA"/>
</dbReference>
<dbReference type="VEuPathDB" id="TriTrypDB:BSAL_23895"/>
<keyword evidence="2" id="KW-1185">Reference proteome</keyword>